<dbReference type="Pfam" id="PF05347">
    <property type="entry name" value="Complex1_LYR"/>
    <property type="match status" value="1"/>
</dbReference>
<dbReference type="AlphaFoldDB" id="A0A9D5C6J2"/>
<dbReference type="InterPro" id="IPR045298">
    <property type="entry name" value="Complex1_LYR_LYRM7"/>
</dbReference>
<feature type="region of interest" description="Disordered" evidence="1">
    <location>
        <begin position="144"/>
        <end position="167"/>
    </location>
</feature>
<dbReference type="CDD" id="cd20267">
    <property type="entry name" value="Complex1_LYR_LYRM7"/>
    <property type="match status" value="1"/>
</dbReference>
<evidence type="ECO:0000313" key="4">
    <source>
        <dbReference type="Proteomes" id="UP001085076"/>
    </source>
</evidence>
<reference evidence="3" key="1">
    <citation type="submission" date="2021-03" db="EMBL/GenBank/DDBJ databases">
        <authorList>
            <person name="Li Z."/>
            <person name="Yang C."/>
        </authorList>
    </citation>
    <scope>NUCLEOTIDE SEQUENCE</scope>
    <source>
        <strain evidence="3">Dzin_1.0</strain>
        <tissue evidence="3">Leaf</tissue>
    </source>
</reference>
<dbReference type="OrthoDB" id="74240at2759"/>
<name>A0A9D5C6J2_9LILI</name>
<evidence type="ECO:0000259" key="2">
    <source>
        <dbReference type="Pfam" id="PF05347"/>
    </source>
</evidence>
<dbReference type="EMBL" id="JAGGNH010000007">
    <property type="protein sequence ID" value="KAJ0967034.1"/>
    <property type="molecule type" value="Genomic_DNA"/>
</dbReference>
<keyword evidence="4" id="KW-1185">Reference proteome</keyword>
<protein>
    <recommendedName>
        <fullName evidence="2">Complex 1 LYR protein domain-containing protein</fullName>
    </recommendedName>
</protein>
<organism evidence="3 4">
    <name type="scientific">Dioscorea zingiberensis</name>
    <dbReference type="NCBI Taxonomy" id="325984"/>
    <lineage>
        <taxon>Eukaryota</taxon>
        <taxon>Viridiplantae</taxon>
        <taxon>Streptophyta</taxon>
        <taxon>Embryophyta</taxon>
        <taxon>Tracheophyta</taxon>
        <taxon>Spermatophyta</taxon>
        <taxon>Magnoliopsida</taxon>
        <taxon>Liliopsida</taxon>
        <taxon>Dioscoreales</taxon>
        <taxon>Dioscoreaceae</taxon>
        <taxon>Dioscorea</taxon>
    </lineage>
</organism>
<sequence length="253" mass="29474">MAASSSLWNPLRWRRLIAGAGIARRSLHEGPDTIEELLERHLVKNNSKNTDEEDELAVRRRLTSTRREALALYRDILRASRFFSWPDAHGVVWRDVLREKARWEFEEARFERDPEIVTRLLIGGREAVEKALEKLVESLETQKKRMAEADEDGRGGGRRQEQVDMPKTKTKLHDIHIQQTIHQLHLHMILSGLIGFSGACFYQSSSSKTRKMPWNRKDPHLRVRNPLEDIKFIASKRISTSLVRLRISKQKID</sequence>
<accession>A0A9D5C6J2</accession>
<dbReference type="GO" id="GO:0034551">
    <property type="term" value="P:mitochondrial respiratory chain complex III assembly"/>
    <property type="evidence" value="ECO:0007669"/>
    <property type="project" value="InterPro"/>
</dbReference>
<evidence type="ECO:0000313" key="3">
    <source>
        <dbReference type="EMBL" id="KAJ0967034.1"/>
    </source>
</evidence>
<reference evidence="3" key="2">
    <citation type="journal article" date="2022" name="Hortic Res">
        <title>The genome of Dioscorea zingiberensis sheds light on the biosynthesis, origin and evolution of the medicinally important diosgenin saponins.</title>
        <authorList>
            <person name="Li Y."/>
            <person name="Tan C."/>
            <person name="Li Z."/>
            <person name="Guo J."/>
            <person name="Li S."/>
            <person name="Chen X."/>
            <person name="Wang C."/>
            <person name="Dai X."/>
            <person name="Yang H."/>
            <person name="Song W."/>
            <person name="Hou L."/>
            <person name="Xu J."/>
            <person name="Tong Z."/>
            <person name="Xu A."/>
            <person name="Yuan X."/>
            <person name="Wang W."/>
            <person name="Yang Q."/>
            <person name="Chen L."/>
            <person name="Sun Z."/>
            <person name="Wang K."/>
            <person name="Pan B."/>
            <person name="Chen J."/>
            <person name="Bao Y."/>
            <person name="Liu F."/>
            <person name="Qi X."/>
            <person name="Gang D.R."/>
            <person name="Wen J."/>
            <person name="Li J."/>
        </authorList>
    </citation>
    <scope>NUCLEOTIDE SEQUENCE</scope>
    <source>
        <strain evidence="3">Dzin_1.0</strain>
    </source>
</reference>
<dbReference type="PANTHER" id="PTHR47484:SF1">
    <property type="entry name" value="COMPLEX 1 PROTEIN CONTAINING PROTEIN, EXPRESSED"/>
    <property type="match status" value="1"/>
</dbReference>
<dbReference type="PANTHER" id="PTHR47484">
    <property type="entry name" value="COMPLEX 1 PROTEIN CONTAINING PROTEIN, EXPRESSED"/>
    <property type="match status" value="1"/>
</dbReference>
<feature type="domain" description="Complex 1 LYR protein" evidence="2">
    <location>
        <begin position="67"/>
        <end position="129"/>
    </location>
</feature>
<dbReference type="GO" id="GO:0005739">
    <property type="term" value="C:mitochondrion"/>
    <property type="evidence" value="ECO:0007669"/>
    <property type="project" value="GOC"/>
</dbReference>
<comment type="caution">
    <text evidence="3">The sequence shown here is derived from an EMBL/GenBank/DDBJ whole genome shotgun (WGS) entry which is preliminary data.</text>
</comment>
<evidence type="ECO:0000256" key="1">
    <source>
        <dbReference type="SAM" id="MobiDB-lite"/>
    </source>
</evidence>
<dbReference type="InterPro" id="IPR008011">
    <property type="entry name" value="Complex1_LYR_dom"/>
</dbReference>
<gene>
    <name evidence="3" type="ORF">J5N97_023951</name>
</gene>
<proteinExistence type="predicted"/>
<dbReference type="Proteomes" id="UP001085076">
    <property type="component" value="Miscellaneous, Linkage group lg07"/>
</dbReference>